<dbReference type="EnsemblPlants" id="EMT17534">
    <property type="protein sequence ID" value="EMT17534"/>
    <property type="gene ID" value="F775_08782"/>
</dbReference>
<accession>N1R0A0</accession>
<dbReference type="PANTHER" id="PTHR35161:SF19">
    <property type="entry name" value="OS02G0113400 PROTEIN"/>
    <property type="match status" value="1"/>
</dbReference>
<name>N1R0A0_AEGTA</name>
<dbReference type="AlphaFoldDB" id="N1R0A0"/>
<reference evidence="1" key="1">
    <citation type="submission" date="2015-06" db="UniProtKB">
        <authorList>
            <consortium name="EnsemblPlants"/>
        </authorList>
    </citation>
    <scope>IDENTIFICATION</scope>
</reference>
<protein>
    <submittedName>
        <fullName evidence="1">Uncharacterized protein</fullName>
    </submittedName>
</protein>
<evidence type="ECO:0000313" key="1">
    <source>
        <dbReference type="EnsemblPlants" id="EMT17534"/>
    </source>
</evidence>
<dbReference type="PANTHER" id="PTHR35161">
    <property type="entry name" value="OS02G0303100 PROTEIN"/>
    <property type="match status" value="1"/>
</dbReference>
<sequence length="755" mass="85640">MELSDFWLTWIAILLGQMDTRPCSVLACLALLYVIYKSASRPIRLVGSYLVALSVSVWSYLVALFVFVLPFFMDCTRGLLWLMWLCVMMGGGKKCWYHFVIPTIAMAVHFLRIVPPIALSLLPSCVLNAITYWITGGMSVGYYATSPLTKIVPKRHKHNTCICTKEGVILWSGFIKCLLKTYDNQKSWAGEFELNDLRVYDTVSRIETTPLYEAHFANLLLDLSKMAKLLSGLHMSNIQNPGQLPLNVKQLIALMTEPPVSVNSPEEEKKVYLKYLCNNPAVKLTGRREALNRSILNLRQAGAGHNASADALTTWLSVLMNSTGWALGALWAAALLGLVDGLSVPCLVLVYPFLHQIYKSAAVLTVRSAGQSDAFKWLTYLIMEMGVLMDNNESPHVHQSRGTGHPSCRMGHPNCWRLGRITYWRPSYLARLKISILSHVIGEMSVQRYSRRPLTKKVRLQHNNFDLLILSQEGVDLWLGFMKCIVSSYYNQRSWGGTFHLKHMRVRGSEFKIQLIPVYKGTFKNLLLDLSRLATLLSGFYRPNIENQDQLPLYLKHLMAVMTRPRVDSASSEQQKGRFLKFLLNHPTLKSAGRRKALMRDIQEAIAGMDEAESRRVMQSVGKIRMTRRSWRREPRKVPLMRKVLYFGQGGKTHTKQGYDTTAAQLLRFIRNFYAHTGGRTTYLPGRHLMISMLEGELAMSHLFSDFMAEAIYGLVMDTGMHGQLEGAWEPSLSFGCAEEEVRIAAECHNRQLQL</sequence>
<proteinExistence type="predicted"/>
<organism evidence="1">
    <name type="scientific">Aegilops tauschii</name>
    <name type="common">Tausch's goatgrass</name>
    <name type="synonym">Aegilops squarrosa</name>
    <dbReference type="NCBI Taxonomy" id="37682"/>
    <lineage>
        <taxon>Eukaryota</taxon>
        <taxon>Viridiplantae</taxon>
        <taxon>Streptophyta</taxon>
        <taxon>Embryophyta</taxon>
        <taxon>Tracheophyta</taxon>
        <taxon>Spermatophyta</taxon>
        <taxon>Magnoliopsida</taxon>
        <taxon>Liliopsida</taxon>
        <taxon>Poales</taxon>
        <taxon>Poaceae</taxon>
        <taxon>BOP clade</taxon>
        <taxon>Pooideae</taxon>
        <taxon>Triticodae</taxon>
        <taxon>Triticeae</taxon>
        <taxon>Triticinae</taxon>
        <taxon>Aegilops</taxon>
    </lineage>
</organism>